<name>A0A327W4H1_9BACT</name>
<evidence type="ECO:0000313" key="3">
    <source>
        <dbReference type="Proteomes" id="UP000249819"/>
    </source>
</evidence>
<organism evidence="2 3">
    <name type="scientific">Chitinophaga dinghuensis</name>
    <dbReference type="NCBI Taxonomy" id="1539050"/>
    <lineage>
        <taxon>Bacteria</taxon>
        <taxon>Pseudomonadati</taxon>
        <taxon>Bacteroidota</taxon>
        <taxon>Chitinophagia</taxon>
        <taxon>Chitinophagales</taxon>
        <taxon>Chitinophagaceae</taxon>
        <taxon>Chitinophaga</taxon>
    </lineage>
</organism>
<dbReference type="PANTHER" id="PTHR36438:SF1">
    <property type="entry name" value="IRON-SULFUR CLUSTER REPAIR PROTEIN YTFE"/>
    <property type="match status" value="1"/>
</dbReference>
<comment type="caution">
    <text evidence="2">The sequence shown here is derived from an EMBL/GenBank/DDBJ whole genome shotgun (WGS) entry which is preliminary data.</text>
</comment>
<comment type="subcellular location">
    <subcellularLocation>
        <location evidence="1">Cytoplasm</location>
    </subcellularLocation>
</comment>
<evidence type="ECO:0000313" key="2">
    <source>
        <dbReference type="EMBL" id="RAJ85419.1"/>
    </source>
</evidence>
<dbReference type="GO" id="GO:0005737">
    <property type="term" value="C:cytoplasm"/>
    <property type="evidence" value="ECO:0007669"/>
    <property type="project" value="UniProtKB-SubCell"/>
</dbReference>
<dbReference type="AlphaFoldDB" id="A0A327W4H1"/>
<dbReference type="EMBL" id="QLMA01000002">
    <property type="protein sequence ID" value="RAJ85419.1"/>
    <property type="molecule type" value="Genomic_DNA"/>
</dbReference>
<proteinExistence type="predicted"/>
<accession>A0A327W4H1</accession>
<dbReference type="RefSeq" id="WP_111591081.1">
    <property type="nucleotide sequence ID" value="NZ_QLMA01000002.1"/>
</dbReference>
<reference evidence="2 3" key="1">
    <citation type="submission" date="2018-06" db="EMBL/GenBank/DDBJ databases">
        <title>Genomic Encyclopedia of Archaeal and Bacterial Type Strains, Phase II (KMG-II): from individual species to whole genera.</title>
        <authorList>
            <person name="Goeker M."/>
        </authorList>
    </citation>
    <scope>NUCLEOTIDE SEQUENCE [LARGE SCALE GENOMIC DNA]</scope>
    <source>
        <strain evidence="2 3">DSM 29821</strain>
    </source>
</reference>
<sequence>MHAFAIINFHELSPTTLCDVVVHKFHHPIEQTADEIMTYFNLELPDDSQVAGSAAIQQLLFSRLHAEFSQVIRKEATILYPVIREKCVLEEKYKCIQPATYESIRQAFQKITLLLQKLRQVSDNYQIQQTWSSEYKLCVSNLYMLEQLIQQWLYIEQNILYPTVTKPGTIIVQQDELNNTSSID</sequence>
<protein>
    <recommendedName>
        <fullName evidence="4">Hemerythrin HHE cation binding domain-containing protein</fullName>
    </recommendedName>
</protein>
<dbReference type="OrthoDB" id="679106at2"/>
<gene>
    <name evidence="2" type="ORF">CLV59_102122</name>
</gene>
<dbReference type="PANTHER" id="PTHR36438">
    <property type="entry name" value="IRON-SULFUR CLUSTER REPAIR PROTEIN YTFE"/>
    <property type="match status" value="1"/>
</dbReference>
<keyword evidence="3" id="KW-1185">Reference proteome</keyword>
<evidence type="ECO:0000256" key="1">
    <source>
        <dbReference type="ARBA" id="ARBA00004496"/>
    </source>
</evidence>
<dbReference type="InterPro" id="IPR019903">
    <property type="entry name" value="RIC_family"/>
</dbReference>
<dbReference type="Proteomes" id="UP000249819">
    <property type="component" value="Unassembled WGS sequence"/>
</dbReference>
<evidence type="ECO:0008006" key="4">
    <source>
        <dbReference type="Google" id="ProtNLM"/>
    </source>
</evidence>